<organism evidence="2 3">
    <name type="scientific">Priestia megaterium</name>
    <name type="common">Bacillus megaterium</name>
    <dbReference type="NCBI Taxonomy" id="1404"/>
    <lineage>
        <taxon>Bacteria</taxon>
        <taxon>Bacillati</taxon>
        <taxon>Bacillota</taxon>
        <taxon>Bacilli</taxon>
        <taxon>Bacillales</taxon>
        <taxon>Bacillaceae</taxon>
        <taxon>Priestia</taxon>
    </lineage>
</organism>
<evidence type="ECO:0000313" key="3">
    <source>
        <dbReference type="Proteomes" id="UP001165240"/>
    </source>
</evidence>
<dbReference type="Proteomes" id="UP001165240">
    <property type="component" value="Unassembled WGS sequence"/>
</dbReference>
<protein>
    <recommendedName>
        <fullName evidence="1">GmrSD restriction endonucleases N-terminal domain-containing protein</fullName>
    </recommendedName>
</protein>
<proteinExistence type="predicted"/>
<dbReference type="AlphaFoldDB" id="A0AAX6BT74"/>
<reference evidence="2" key="1">
    <citation type="journal article" date="2024" name="Appl Microbiol">
        <title>Effect of kuratsuki Bacillus and Priestia on Taste of Sake.</title>
        <authorList>
            <person name="Kobayashi K."/>
            <person name="Nishida H."/>
        </authorList>
    </citation>
    <scope>NUCLEOTIDE SEQUENCE</scope>
    <source>
        <strain evidence="2">B-12</strain>
    </source>
</reference>
<feature type="domain" description="GmrSD restriction endonucleases N-terminal" evidence="1">
    <location>
        <begin position="35"/>
        <end position="184"/>
    </location>
</feature>
<gene>
    <name evidence="2" type="ORF">ShirakiTB12_54500</name>
</gene>
<name>A0AAX6BT74_PRIMG</name>
<comment type="caution">
    <text evidence="2">The sequence shown here is derived from an EMBL/GenBank/DDBJ whole genome shotgun (WGS) entry which is preliminary data.</text>
</comment>
<dbReference type="PANTHER" id="PTHR39639">
    <property type="entry name" value="CHROMOSOME 16, WHOLE GENOME SHOTGUN SEQUENCE"/>
    <property type="match status" value="1"/>
</dbReference>
<dbReference type="InterPro" id="IPR004919">
    <property type="entry name" value="GmrSD_N"/>
</dbReference>
<dbReference type="PANTHER" id="PTHR39639:SF1">
    <property type="entry name" value="DUF262 DOMAIN-CONTAINING PROTEIN"/>
    <property type="match status" value="1"/>
</dbReference>
<accession>A0AAX6BT74</accession>
<dbReference type="RefSeq" id="WP_310876702.1">
    <property type="nucleotide sequence ID" value="NZ_BSYK01000005.1"/>
</dbReference>
<evidence type="ECO:0000259" key="1">
    <source>
        <dbReference type="Pfam" id="PF03235"/>
    </source>
</evidence>
<sequence>MNDYTQLELMDLVEEVDFEKWKCQTQSDILTAHNLIQKIKDGYNQVHGGIVLDPVYQREYKFTEQKESSIIESLLLEIPIPVIYLSKNLNSEVVNFNVIDGMHRLNSIYRYVTNQYELKGMKILKGLDGRKFLDLPPKIRNKLEFNSQIRIDSIDVSSNPELEYEVFLRFNQDTNPLTRQELYEVLYRSEFSFWFKDYVQTLIEDKRCYHLFRVNEKRIKDRSINYMLYVALAYYDMGFIDGRNDTPRYVATYMQRMRSLNSSQLEYQKQKVMNMFKGFFDFCENLSRVSGVEYIFSRQFVDKKPPTSMHRFLISYVIPIVLIYGFLDKTGRIPEKTKAKSYLFIYEAIKAGMEKSGFYEYNRASTTGYNIQHKCYTTILEELESKGSPFL</sequence>
<dbReference type="EMBL" id="BSYK01000005">
    <property type="protein sequence ID" value="GMG76981.1"/>
    <property type="molecule type" value="Genomic_DNA"/>
</dbReference>
<evidence type="ECO:0000313" key="2">
    <source>
        <dbReference type="EMBL" id="GMG76981.1"/>
    </source>
</evidence>
<dbReference type="Pfam" id="PF03235">
    <property type="entry name" value="GmrSD_N"/>
    <property type="match status" value="1"/>
</dbReference>